<evidence type="ECO:0000313" key="4">
    <source>
        <dbReference type="Proteomes" id="UP000829999"/>
    </source>
</evidence>
<dbReference type="RefSeq" id="XP_035453667.2">
    <property type="nucleotide sequence ID" value="XM_035597774.2"/>
</dbReference>
<dbReference type="SUPFAM" id="SSF57756">
    <property type="entry name" value="Retrovirus zinc finger-like domains"/>
    <property type="match status" value="1"/>
</dbReference>
<dbReference type="GeneID" id="118278528"/>
<name>A0A9R0DHK8_SPOFR</name>
<dbReference type="InterPro" id="IPR001878">
    <property type="entry name" value="Znf_CCHC"/>
</dbReference>
<gene>
    <name evidence="5" type="primary">LOC118278528</name>
</gene>
<dbReference type="GO" id="GO:0008270">
    <property type="term" value="F:zinc ion binding"/>
    <property type="evidence" value="ECO:0007669"/>
    <property type="project" value="UniProtKB-KW"/>
</dbReference>
<evidence type="ECO:0000256" key="1">
    <source>
        <dbReference type="PROSITE-ProRule" id="PRU00047"/>
    </source>
</evidence>
<reference evidence="5" key="1">
    <citation type="submission" date="2025-08" db="UniProtKB">
        <authorList>
            <consortium name="RefSeq"/>
        </authorList>
    </citation>
    <scope>IDENTIFICATION</scope>
    <source>
        <tissue evidence="5">Whole larval tissue</tissue>
    </source>
</reference>
<dbReference type="InterPro" id="IPR036875">
    <property type="entry name" value="Znf_CCHC_sf"/>
</dbReference>
<feature type="domain" description="CCHC-type" evidence="3">
    <location>
        <begin position="357"/>
        <end position="372"/>
    </location>
</feature>
<proteinExistence type="predicted"/>
<dbReference type="Gene3D" id="4.10.60.10">
    <property type="entry name" value="Zinc finger, CCHC-type"/>
    <property type="match status" value="1"/>
</dbReference>
<organism evidence="4 5">
    <name type="scientific">Spodoptera frugiperda</name>
    <name type="common">Fall armyworm</name>
    <dbReference type="NCBI Taxonomy" id="7108"/>
    <lineage>
        <taxon>Eukaryota</taxon>
        <taxon>Metazoa</taxon>
        <taxon>Ecdysozoa</taxon>
        <taxon>Arthropoda</taxon>
        <taxon>Hexapoda</taxon>
        <taxon>Insecta</taxon>
        <taxon>Pterygota</taxon>
        <taxon>Neoptera</taxon>
        <taxon>Endopterygota</taxon>
        <taxon>Lepidoptera</taxon>
        <taxon>Glossata</taxon>
        <taxon>Ditrysia</taxon>
        <taxon>Noctuoidea</taxon>
        <taxon>Noctuidae</taxon>
        <taxon>Amphipyrinae</taxon>
        <taxon>Spodoptera</taxon>
    </lineage>
</organism>
<evidence type="ECO:0000259" key="3">
    <source>
        <dbReference type="PROSITE" id="PS50158"/>
    </source>
</evidence>
<keyword evidence="1" id="KW-0479">Metal-binding</keyword>
<dbReference type="AlphaFoldDB" id="A0A9R0DHK8"/>
<keyword evidence="4" id="KW-1185">Reference proteome</keyword>
<dbReference type="GO" id="GO:0003676">
    <property type="term" value="F:nucleic acid binding"/>
    <property type="evidence" value="ECO:0007669"/>
    <property type="project" value="InterPro"/>
</dbReference>
<keyword evidence="1" id="KW-0862">Zinc</keyword>
<accession>A0A9R0DHK8</accession>
<protein>
    <submittedName>
        <fullName evidence="5">Uncharacterized protein LOC118278528</fullName>
    </submittedName>
</protein>
<dbReference type="OrthoDB" id="8122238at2759"/>
<feature type="region of interest" description="Disordered" evidence="2">
    <location>
        <begin position="1"/>
        <end position="44"/>
    </location>
</feature>
<sequence>MASSPFSRGDRCARSPPPTPVPTDTPKPEPAHASHPQTPTQRNELEVISTPEIQNWMKTIDQYLGEVCVIASESKLNSEQKMRISALCRKIGHGTSQMAVQYQSVKMKAVLANSTVQRLEDQINISQQLQELKTTIGASIKPNTGSSFADMVKKGTNKFIQPLNLSSVAIYPKNKQTSSDETKSLVQKIICPEQMKLQVRGLRKTRNGGVIISTESKDDIEKVKKSMQTTNSGLTVDEPQKRKPRVVIIGVPSSMQEMEVFTCLYNQNLAEKLQECSLETFLSSIKLSHKSGKKDADTCNFIIEVSAQIRKALICKDRVFVNWSSCPVRDFTLVTRCYKCQQYGHAAKSCRETTYTCGHCGELGHSIKECPKKAEEPKCATCLHFKKPSTHNTGAADCPAKIMAENRYINSIDYGGA</sequence>
<feature type="domain" description="CCHC-type" evidence="3">
    <location>
        <begin position="336"/>
        <end position="352"/>
    </location>
</feature>
<dbReference type="Proteomes" id="UP000829999">
    <property type="component" value="Chromosome 21"/>
</dbReference>
<evidence type="ECO:0000256" key="2">
    <source>
        <dbReference type="SAM" id="MobiDB-lite"/>
    </source>
</evidence>
<dbReference type="SMART" id="SM00343">
    <property type="entry name" value="ZnF_C2HC"/>
    <property type="match status" value="2"/>
</dbReference>
<feature type="compositionally biased region" description="Pro residues" evidence="2">
    <location>
        <begin position="15"/>
        <end position="25"/>
    </location>
</feature>
<dbReference type="PROSITE" id="PS50158">
    <property type="entry name" value="ZF_CCHC"/>
    <property type="match status" value="2"/>
</dbReference>
<keyword evidence="1" id="KW-0863">Zinc-finger</keyword>
<evidence type="ECO:0000313" key="5">
    <source>
        <dbReference type="RefSeq" id="XP_035453667.2"/>
    </source>
</evidence>